<feature type="compositionally biased region" description="Basic and acidic residues" evidence="2">
    <location>
        <begin position="606"/>
        <end position="637"/>
    </location>
</feature>
<feature type="coiled-coil region" evidence="1">
    <location>
        <begin position="421"/>
        <end position="471"/>
    </location>
</feature>
<organism evidence="3 4">
    <name type="scientific">Actinia tenebrosa</name>
    <name type="common">Australian red waratah sea anemone</name>
    <dbReference type="NCBI Taxonomy" id="6105"/>
    <lineage>
        <taxon>Eukaryota</taxon>
        <taxon>Metazoa</taxon>
        <taxon>Cnidaria</taxon>
        <taxon>Anthozoa</taxon>
        <taxon>Hexacorallia</taxon>
        <taxon>Actiniaria</taxon>
        <taxon>Actiniidae</taxon>
        <taxon>Actinia</taxon>
    </lineage>
</organism>
<feature type="compositionally biased region" description="Basic and acidic residues" evidence="2">
    <location>
        <begin position="546"/>
        <end position="561"/>
    </location>
</feature>
<dbReference type="PANTHER" id="PTHR34649:SF1">
    <property type="entry name" value="CILIA- AND FLAGELLA-ASSOCIATED PROTEIN 99"/>
    <property type="match status" value="1"/>
</dbReference>
<dbReference type="GeneID" id="116308995"/>
<protein>
    <submittedName>
        <fullName evidence="4">Cilia- and flagella-associated protein 99-like</fullName>
    </submittedName>
</protein>
<evidence type="ECO:0000256" key="1">
    <source>
        <dbReference type="SAM" id="Coils"/>
    </source>
</evidence>
<dbReference type="FunCoup" id="A0A6P8JCQ8">
    <property type="interactions" value="11"/>
</dbReference>
<dbReference type="OrthoDB" id="10262255at2759"/>
<sequence>MKYKELIKVCVELLDGFNPNIHGVQEHVDSHLSSIKDIEENEDVFITEVFSGCVQHISILKVVVDAFYVDVGKTCLLVDKNLYLVLTYLALYRLDELGLSHFKKFIASQDSNKMHRFLAFLFNEQNIKTWMKAEWCKQYEHSYVKANLLSPLLRWLPDLKEIVKKLEDKKANRQKPKPSKPATEIKPFNLTKPQPRSVPIPDKIPKLQKSREVPQTTYRQPFEEEVLSKVHEENRKKAEEELMKSSAKQFSCASAEKSAKTRERMQKIMKEEEAKLQFNKSKVSEVPSTMVGNVPIRLNAAAIMREGVLFDKKEEEELQRLAEYEKGGKDPSEFLKWQESMRKKDMEENLAEIERRRLEGKLSYEEAILARQTLIKENQERVQQIKLETQEMMNEYLKKKFEEEKEMRNLVESTMEGHQNTKEARKKLQEFKQKIVQEVAKESQEMMRKALEAAEEEMRQKVALIAKIRAIESVPVIRFKYVDLTETSGAGLLSEMSIAELRERLSLLKMAEKEEMEEKSDKILKAKVKKDQLLMDKLENIAKHRAEKGRAAAVRHEEKKGVQKSSLQDPKLQELQEKLEARKAERKRESDKLARTLSPKKATSRRQKELEREKASIEKMRWKELEETREKAAKLRGDGLSSRTSAGVRPVTNLRSQHTTAKVSS</sequence>
<feature type="compositionally biased region" description="Basic and acidic residues" evidence="2">
    <location>
        <begin position="571"/>
        <end position="594"/>
    </location>
</feature>
<reference evidence="4" key="1">
    <citation type="submission" date="2025-08" db="UniProtKB">
        <authorList>
            <consortium name="RefSeq"/>
        </authorList>
    </citation>
    <scope>IDENTIFICATION</scope>
    <source>
        <tissue evidence="4">Tentacle</tissue>
    </source>
</reference>
<dbReference type="KEGG" id="aten:116308995"/>
<evidence type="ECO:0000313" key="3">
    <source>
        <dbReference type="Proteomes" id="UP000515163"/>
    </source>
</evidence>
<dbReference type="Proteomes" id="UP000515163">
    <property type="component" value="Unplaced"/>
</dbReference>
<gene>
    <name evidence="4" type="primary">LOC116308995</name>
</gene>
<dbReference type="PANTHER" id="PTHR34649">
    <property type="entry name" value="CILIA- AND FLAGELLA-ASSOCIATED PROTEIN 99"/>
    <property type="match status" value="1"/>
</dbReference>
<dbReference type="AlphaFoldDB" id="A0A6P8JCQ8"/>
<dbReference type="InterPro" id="IPR039341">
    <property type="entry name" value="CFAP99"/>
</dbReference>
<dbReference type="RefSeq" id="XP_031575383.1">
    <property type="nucleotide sequence ID" value="XM_031719523.1"/>
</dbReference>
<proteinExistence type="predicted"/>
<feature type="region of interest" description="Disordered" evidence="2">
    <location>
        <begin position="167"/>
        <end position="202"/>
    </location>
</feature>
<keyword evidence="3" id="KW-1185">Reference proteome</keyword>
<evidence type="ECO:0000313" key="4">
    <source>
        <dbReference type="RefSeq" id="XP_031575383.1"/>
    </source>
</evidence>
<evidence type="ECO:0000256" key="2">
    <source>
        <dbReference type="SAM" id="MobiDB-lite"/>
    </source>
</evidence>
<feature type="coiled-coil region" evidence="1">
    <location>
        <begin position="336"/>
        <end position="395"/>
    </location>
</feature>
<keyword evidence="1" id="KW-0175">Coiled coil</keyword>
<feature type="region of interest" description="Disordered" evidence="2">
    <location>
        <begin position="546"/>
        <end position="665"/>
    </location>
</feature>
<dbReference type="InParanoid" id="A0A6P8JCQ8"/>
<accession>A0A6P8JCQ8</accession>
<feature type="coiled-coil region" evidence="1">
    <location>
        <begin position="228"/>
        <end position="275"/>
    </location>
</feature>
<feature type="compositionally biased region" description="Polar residues" evidence="2">
    <location>
        <begin position="653"/>
        <end position="665"/>
    </location>
</feature>
<name>A0A6P8JCQ8_ACTTE</name>